<feature type="coiled-coil region" evidence="3">
    <location>
        <begin position="1175"/>
        <end position="1220"/>
    </location>
</feature>
<dbReference type="Pfam" id="PF25321">
    <property type="entry name" value="PH_RASGAP"/>
    <property type="match status" value="1"/>
</dbReference>
<dbReference type="SUPFAM" id="SSF48350">
    <property type="entry name" value="GTPase activation domain, GAP"/>
    <property type="match status" value="1"/>
</dbReference>
<feature type="region of interest" description="Disordered" evidence="4">
    <location>
        <begin position="176"/>
        <end position="195"/>
    </location>
</feature>
<feature type="region of interest" description="Disordered" evidence="4">
    <location>
        <begin position="116"/>
        <end position="138"/>
    </location>
</feature>
<feature type="compositionally biased region" description="Polar residues" evidence="4">
    <location>
        <begin position="982"/>
        <end position="996"/>
    </location>
</feature>
<dbReference type="SUPFAM" id="SSF50729">
    <property type="entry name" value="PH domain-like"/>
    <property type="match status" value="1"/>
</dbReference>
<sequence>MLDMWFIMTVAGGFFQCYVERKPSISSWSEAGFHEGDFIDVIVVVSTFEDMYTNNGDVLEEAPVSLSVLDDDGFQLYSNKTLNRKSRRARFSELSQCFSAPREDCADPSADTSYEKACSGGDRRGSAPATPILGSRNMELPPSNKLVNFFSKRSFKTNPLKRTKSVTKLERKKCSIDGDSMRPNRLRTSRSHESLLSSQAMISSVDLGPSASGGETPQEVHPLHPSVLGQEHCFRLSSTSGTSYYACRTATERDRWVHSLRRTISPDADHLRRTENSLRMWILEVKNVPVKKRYFVELYLDKKLYARTSSKPKGDICFWGEQFEFEHLPDIHSVTIQLYREADKKKRKDKNILLGMVTIPIHTVNSRYLIEKWYTVHTEKSSGSKEPPALRVKCRYQSIDVLPLDHYRDFLEYLERNSGSLCEMLEPMISLRAKEDVATCLVSLMQCQGRAQSFLADLVLLDILRVDDEHLTFRGNSLATKAMEGYMKLVGERYLQQTLREVIGVLIQGQALLQDCEVDPLKVSSQQCLQRNQSALFQAVEMVWNRILNSYAFFPVELRDCFATLRLRLSAHGKEELSDHLLSASIFLRFLCPAILSPSLFNLSQEYPDERASRKLTLIAKTLQTLANFTHFQSKESFMEFLNPFLEREAPAMRTFLKQISSPLSKDTRCPEFDGFIDLGKHLSLLHTLLSECIPKISSKLNELSVYEGDVEQLKGILDRISAVLNQPNMNLLRQISTPGFQSLQRNIFRYNDPTVHRERSPGPGTPRATSELNNNHNPPGSPMGRSATLPRSTYLLGGGKKVAKDLNTNDDYVLFSALENTNASFHHSKANGVLHGHHHHHHHHKPVRRGNGSAGDEYLNVVQYIDEANENGNSSGDVEPGNTRGSQLSISQLSNMASSGYQSFAYESSSPVDPGVNHGDGIMVNGHGQYVLRDQPSYAHRSALAFNNPMYHMGNKGSPSSSLSSTHSVEELRIPRPSPAVLQQLSTSSEESGSLDTPPRERRFKSFAPRTNPRVGIQRSPRVGLTHFPPQTQPPAVPELPRRRQKLAKRVSTECISGEGIPRSRINASNGWDEDSDDSGENRRKLSNGAGFASRNAHHLSSDPKSLDDYEHEIADLRVQMEGLQSKLSAAEHRMTRSPDEPGEWRSNTYGHLTTTPLNVANRISLDSERDVQLKQIISRLLSVEEELRREQHEMASMINEKQQVIKAQEQKIHALDAANSRLLAMLTHLKDRYLLHASRTNGMITASTPSPTGSNGNMSGGSSGTDAPSSPNGNSNGDLHASSSDCYTFPDMAQLSELKSSLC</sequence>
<evidence type="ECO:0000256" key="1">
    <source>
        <dbReference type="ARBA" id="ARBA00022468"/>
    </source>
</evidence>
<dbReference type="InterPro" id="IPR035892">
    <property type="entry name" value="C2_domain_sf"/>
</dbReference>
<evidence type="ECO:0000256" key="4">
    <source>
        <dbReference type="SAM" id="MobiDB-lite"/>
    </source>
</evidence>
<accession>A0A7R8ZZ88</accession>
<keyword evidence="1" id="KW-0343">GTPase activation</keyword>
<dbReference type="Pfam" id="PF00168">
    <property type="entry name" value="C2"/>
    <property type="match status" value="1"/>
</dbReference>
<dbReference type="Gene3D" id="2.60.40.150">
    <property type="entry name" value="C2 domain"/>
    <property type="match status" value="1"/>
</dbReference>
<dbReference type="CDD" id="cd05136">
    <property type="entry name" value="RasGAP_DAB2IP"/>
    <property type="match status" value="1"/>
</dbReference>
<evidence type="ECO:0000256" key="3">
    <source>
        <dbReference type="SAM" id="Coils"/>
    </source>
</evidence>
<evidence type="ECO:0000259" key="5">
    <source>
        <dbReference type="PROSITE" id="PS50003"/>
    </source>
</evidence>
<dbReference type="PROSITE" id="PS00509">
    <property type="entry name" value="RAS_GTPASE_ACTIV_1"/>
    <property type="match status" value="1"/>
</dbReference>
<proteinExistence type="predicted"/>
<dbReference type="PROSITE" id="PS50003">
    <property type="entry name" value="PH_DOMAIN"/>
    <property type="match status" value="1"/>
</dbReference>
<dbReference type="PROSITE" id="PS50018">
    <property type="entry name" value="RAS_GTPASE_ACTIV_2"/>
    <property type="match status" value="1"/>
</dbReference>
<feature type="compositionally biased region" description="Basic and acidic residues" evidence="4">
    <location>
        <begin position="1131"/>
        <end position="1145"/>
    </location>
</feature>
<dbReference type="InterPro" id="IPR008936">
    <property type="entry name" value="Rho_GTPase_activation_prot"/>
</dbReference>
<dbReference type="EMBL" id="CAJPEV010000001">
    <property type="protein sequence ID" value="CAG0878488.1"/>
    <property type="molecule type" value="Genomic_DNA"/>
</dbReference>
<organism evidence="8">
    <name type="scientific">Darwinula stevensoni</name>
    <dbReference type="NCBI Taxonomy" id="69355"/>
    <lineage>
        <taxon>Eukaryota</taxon>
        <taxon>Metazoa</taxon>
        <taxon>Ecdysozoa</taxon>
        <taxon>Arthropoda</taxon>
        <taxon>Crustacea</taxon>
        <taxon>Oligostraca</taxon>
        <taxon>Ostracoda</taxon>
        <taxon>Podocopa</taxon>
        <taxon>Podocopida</taxon>
        <taxon>Darwinulocopina</taxon>
        <taxon>Darwinuloidea</taxon>
        <taxon>Darwinulidae</taxon>
        <taxon>Darwinula</taxon>
    </lineage>
</organism>
<dbReference type="PANTHER" id="PTHR10194:SF60">
    <property type="entry name" value="RAS GTPASE-ACTIVATING PROTEIN RASKOL"/>
    <property type="match status" value="1"/>
</dbReference>
<dbReference type="InterPro" id="IPR039360">
    <property type="entry name" value="Ras_GTPase"/>
</dbReference>
<evidence type="ECO:0000313" key="8">
    <source>
        <dbReference type="EMBL" id="CAD7239974.1"/>
    </source>
</evidence>
<feature type="region of interest" description="Disordered" evidence="4">
    <location>
        <begin position="835"/>
        <end position="855"/>
    </location>
</feature>
<dbReference type="EMBL" id="LR899518">
    <property type="protein sequence ID" value="CAD7239974.1"/>
    <property type="molecule type" value="Genomic_DNA"/>
</dbReference>
<feature type="compositionally biased region" description="Polar residues" evidence="4">
    <location>
        <begin position="768"/>
        <end position="779"/>
    </location>
</feature>
<dbReference type="InterPro" id="IPR001936">
    <property type="entry name" value="RasGAP_dom"/>
</dbReference>
<dbReference type="OrthoDB" id="5572587at2759"/>
<keyword evidence="9" id="KW-1185">Reference proteome</keyword>
<dbReference type="SMART" id="SM00239">
    <property type="entry name" value="C2"/>
    <property type="match status" value="1"/>
</dbReference>
<keyword evidence="2" id="KW-0597">Phosphoprotein</keyword>
<feature type="compositionally biased region" description="Low complexity" evidence="4">
    <location>
        <begin position="959"/>
        <end position="968"/>
    </location>
</feature>
<feature type="domain" description="PH" evidence="5">
    <location>
        <begin position="231"/>
        <end position="265"/>
    </location>
</feature>
<dbReference type="Gene3D" id="1.10.506.10">
    <property type="entry name" value="GTPase Activation - p120gap, domain 1"/>
    <property type="match status" value="2"/>
</dbReference>
<evidence type="ECO:0000259" key="7">
    <source>
        <dbReference type="PROSITE" id="PS50018"/>
    </source>
</evidence>
<name>A0A7R8ZZ88_9CRUS</name>
<feature type="domain" description="Ras-GAP" evidence="7">
    <location>
        <begin position="433"/>
        <end position="628"/>
    </location>
</feature>
<dbReference type="Pfam" id="PF00616">
    <property type="entry name" value="RasGAP"/>
    <property type="match status" value="1"/>
</dbReference>
<dbReference type="PROSITE" id="PS50004">
    <property type="entry name" value="C2"/>
    <property type="match status" value="1"/>
</dbReference>
<dbReference type="InterPro" id="IPR057606">
    <property type="entry name" value="SynGAP1-like_PH"/>
</dbReference>
<evidence type="ECO:0000259" key="6">
    <source>
        <dbReference type="PROSITE" id="PS50004"/>
    </source>
</evidence>
<dbReference type="SUPFAM" id="SSF49562">
    <property type="entry name" value="C2 domain (Calcium/lipid-binding domain, CaLB)"/>
    <property type="match status" value="1"/>
</dbReference>
<evidence type="ECO:0000313" key="9">
    <source>
        <dbReference type="Proteomes" id="UP000677054"/>
    </source>
</evidence>
<feature type="compositionally biased region" description="Basic residues" evidence="4">
    <location>
        <begin position="836"/>
        <end position="849"/>
    </location>
</feature>
<keyword evidence="3" id="KW-0175">Coiled coil</keyword>
<gene>
    <name evidence="8" type="ORF">DSTB1V02_LOCUS13</name>
</gene>
<dbReference type="InterPro" id="IPR000008">
    <property type="entry name" value="C2_dom"/>
</dbReference>
<evidence type="ECO:0000256" key="2">
    <source>
        <dbReference type="ARBA" id="ARBA00022553"/>
    </source>
</evidence>
<evidence type="ECO:0008006" key="10">
    <source>
        <dbReference type="Google" id="ProtNLM"/>
    </source>
</evidence>
<feature type="domain" description="C2" evidence="6">
    <location>
        <begin position="256"/>
        <end position="374"/>
    </location>
</feature>
<dbReference type="PANTHER" id="PTHR10194">
    <property type="entry name" value="RAS GTPASE-ACTIVATING PROTEINS"/>
    <property type="match status" value="1"/>
</dbReference>
<protein>
    <recommendedName>
        <fullName evidence="10">Ras GTPase-activating protein</fullName>
    </recommendedName>
</protein>
<dbReference type="InterPro" id="IPR001849">
    <property type="entry name" value="PH_domain"/>
</dbReference>
<dbReference type="CDD" id="cd04013">
    <property type="entry name" value="C2_SynGAP_like"/>
    <property type="match status" value="1"/>
</dbReference>
<dbReference type="InterPro" id="IPR023152">
    <property type="entry name" value="RasGAP_CS"/>
</dbReference>
<feature type="region of interest" description="Disordered" evidence="4">
    <location>
        <begin position="956"/>
        <end position="1108"/>
    </location>
</feature>
<dbReference type="SMART" id="SM00323">
    <property type="entry name" value="RasGAP"/>
    <property type="match status" value="1"/>
</dbReference>
<reference evidence="8" key="1">
    <citation type="submission" date="2020-11" db="EMBL/GenBank/DDBJ databases">
        <authorList>
            <person name="Tran Van P."/>
        </authorList>
    </citation>
    <scope>NUCLEOTIDE SEQUENCE</scope>
</reference>
<feature type="region of interest" description="Disordered" evidence="4">
    <location>
        <begin position="1131"/>
        <end position="1151"/>
    </location>
</feature>
<feature type="compositionally biased region" description="Polar residues" evidence="4">
    <location>
        <begin position="1268"/>
        <end position="1285"/>
    </location>
</feature>
<feature type="region of interest" description="Disordered" evidence="4">
    <location>
        <begin position="1246"/>
        <end position="1285"/>
    </location>
</feature>
<dbReference type="InterPro" id="IPR021887">
    <property type="entry name" value="DAB2P_C"/>
</dbReference>
<dbReference type="GO" id="GO:0005096">
    <property type="term" value="F:GTPase activator activity"/>
    <property type="evidence" value="ECO:0007669"/>
    <property type="project" value="UniProtKB-KW"/>
</dbReference>
<dbReference type="Pfam" id="PF12004">
    <property type="entry name" value="DAB2P_C"/>
    <property type="match status" value="1"/>
</dbReference>
<dbReference type="Proteomes" id="UP000677054">
    <property type="component" value="Unassembled WGS sequence"/>
</dbReference>
<feature type="region of interest" description="Disordered" evidence="4">
    <location>
        <begin position="752"/>
        <end position="793"/>
    </location>
</feature>